<dbReference type="Gene3D" id="1.10.8.270">
    <property type="entry name" value="putative rabgap domain of human tbc1 domain family member 14 like domains"/>
    <property type="match status" value="1"/>
</dbReference>
<dbReference type="AlphaFoldDB" id="A0A9W8GB34"/>
<accession>A0A9W8GB34</accession>
<dbReference type="GO" id="GO:0031267">
    <property type="term" value="F:small GTPase binding"/>
    <property type="evidence" value="ECO:0007669"/>
    <property type="project" value="TreeGrafter"/>
</dbReference>
<gene>
    <name evidence="3" type="ORF">GGI25_001888</name>
</gene>
<evidence type="ECO:0000256" key="1">
    <source>
        <dbReference type="SAM" id="MobiDB-lite"/>
    </source>
</evidence>
<dbReference type="Pfam" id="PF00566">
    <property type="entry name" value="RabGAP-TBC"/>
    <property type="match status" value="1"/>
</dbReference>
<sequence length="948" mass="103099">MPVHSDSSVALLRRDNSHSAAARRSSTRGRNPRKQHISPASSDTYRRRLLLTQSIHRSNSGSGNGLISFTPTELVPLCTFPPTPSVDVHNRSHLQTVPVYEPWYVEEAEGAGGRIGRSASCCETQSFSKRPSCASVDCSEDVHYHKQGLLCAKRASLHRTSSMGSIHKSDITDVLYAKTPPAYQQNQIPQSSSLSLEDAQLSSFDGSSNRINIYPRSEDVSGILDMHTLQQTRPTVAISSETASVDVPAPTSQFLRQLGVRQEGAMLACDHKRPSGSESSARYDTDPASTSALNQMNTDKQKECSQAGSIPAHVRPAPHFTALIKAAHMLSTNDGYIEPNSRNVSNRLARFTRQLVNSLSFSRKHNDAALGSSVISGKDSGMACLDLPHVDAAVSKQPAFGVESASALSPPLGHLQTIEQSTSTCPSPKLQETCFPAAQSKPKLENDCSFSGTPRRLSARLAANRKFDNRIGNRRNVKLTIPTSKTVPFLPAMMAMPMLSPASASLSAEAVTATGTASSSAMASPLLHPSSAAPTAECIGGAFFDTATFDVPQHQPFSFTAPAVALCAHDMLCRLARARNNDSSFVTFGAFDDIHESPPLSLHVDKGEEWGLFISNCLKVLDSNQKVPSIDSKFTFINPIADSDHVPPSPGSSLMISTASNPSYVLPRRWFCELNNTELEKLHTLIAKGVPGDFRRQVWMECAGAFDLPPCDSALNTESIEEIELDLQRTAGQSVHFSSIADEDAAIRCLRWVLYEYASANPETGYCQGMNKIALGLLNAGLGAADSLALLRSLLDGGILPVNMFRSPMDAVQSDQLVLEKLVCRRLPQLSAHMQTDLGGVAPLAPVTVSWFLTLFFDCLPEPHRLRVWDMLFAHGYPIVFQTCLAILELNQEALLQCKTPVAFYAMLQDTQHTIAQVAEDDFGELAFSISRPWVSLREIEEIRQHSS</sequence>
<dbReference type="PROSITE" id="PS50086">
    <property type="entry name" value="TBC_RABGAP"/>
    <property type="match status" value="1"/>
</dbReference>
<protein>
    <recommendedName>
        <fullName evidence="2">Rab-GAP TBC domain-containing protein</fullName>
    </recommendedName>
</protein>
<comment type="caution">
    <text evidence="3">The sequence shown here is derived from an EMBL/GenBank/DDBJ whole genome shotgun (WGS) entry which is preliminary data.</text>
</comment>
<organism evidence="3 4">
    <name type="scientific">Coemansia spiralis</name>
    <dbReference type="NCBI Taxonomy" id="417178"/>
    <lineage>
        <taxon>Eukaryota</taxon>
        <taxon>Fungi</taxon>
        <taxon>Fungi incertae sedis</taxon>
        <taxon>Zoopagomycota</taxon>
        <taxon>Kickxellomycotina</taxon>
        <taxon>Kickxellomycetes</taxon>
        <taxon>Kickxellales</taxon>
        <taxon>Kickxellaceae</taxon>
        <taxon>Coemansia</taxon>
    </lineage>
</organism>
<feature type="region of interest" description="Disordered" evidence="1">
    <location>
        <begin position="1"/>
        <end position="43"/>
    </location>
</feature>
<dbReference type="OrthoDB" id="294251at2759"/>
<dbReference type="InterPro" id="IPR050302">
    <property type="entry name" value="Rab_GAP_TBC_domain"/>
</dbReference>
<feature type="domain" description="Rab-GAP TBC" evidence="2">
    <location>
        <begin position="689"/>
        <end position="876"/>
    </location>
</feature>
<dbReference type="PANTHER" id="PTHR47219:SF20">
    <property type="entry name" value="TBC1 DOMAIN FAMILY MEMBER 2B"/>
    <property type="match status" value="1"/>
</dbReference>
<dbReference type="InterPro" id="IPR000195">
    <property type="entry name" value="Rab-GAP-TBC_dom"/>
</dbReference>
<dbReference type="SUPFAM" id="SSF47923">
    <property type="entry name" value="Ypt/Rab-GAP domain of gyp1p"/>
    <property type="match status" value="2"/>
</dbReference>
<name>A0A9W8GB34_9FUNG</name>
<dbReference type="SMART" id="SM00164">
    <property type="entry name" value="TBC"/>
    <property type="match status" value="1"/>
</dbReference>
<dbReference type="PANTHER" id="PTHR47219">
    <property type="entry name" value="RAB GTPASE-ACTIVATING PROTEIN 1-LIKE"/>
    <property type="match status" value="1"/>
</dbReference>
<feature type="region of interest" description="Disordered" evidence="1">
    <location>
        <begin position="271"/>
        <end position="290"/>
    </location>
</feature>
<reference evidence="3" key="1">
    <citation type="submission" date="2022-07" db="EMBL/GenBank/DDBJ databases">
        <title>Phylogenomic reconstructions and comparative analyses of Kickxellomycotina fungi.</title>
        <authorList>
            <person name="Reynolds N.K."/>
            <person name="Stajich J.E."/>
            <person name="Barry K."/>
            <person name="Grigoriev I.V."/>
            <person name="Crous P."/>
            <person name="Smith M.E."/>
        </authorList>
    </citation>
    <scope>NUCLEOTIDE SEQUENCE</scope>
    <source>
        <strain evidence="3">NRRL 3115</strain>
    </source>
</reference>
<evidence type="ECO:0000313" key="3">
    <source>
        <dbReference type="EMBL" id="KAJ2678899.1"/>
    </source>
</evidence>
<feature type="compositionally biased region" description="Basic and acidic residues" evidence="1">
    <location>
        <begin position="271"/>
        <end position="285"/>
    </location>
</feature>
<dbReference type="InterPro" id="IPR035969">
    <property type="entry name" value="Rab-GAP_TBC_sf"/>
</dbReference>
<evidence type="ECO:0000313" key="4">
    <source>
        <dbReference type="Proteomes" id="UP001151518"/>
    </source>
</evidence>
<dbReference type="Proteomes" id="UP001151518">
    <property type="component" value="Unassembled WGS sequence"/>
</dbReference>
<dbReference type="Gene3D" id="1.10.472.80">
    <property type="entry name" value="Ypt/Rab-GAP domain of gyp1p, domain 3"/>
    <property type="match status" value="1"/>
</dbReference>
<proteinExistence type="predicted"/>
<dbReference type="EMBL" id="JANBTW010000016">
    <property type="protein sequence ID" value="KAJ2678899.1"/>
    <property type="molecule type" value="Genomic_DNA"/>
</dbReference>
<feature type="compositionally biased region" description="Basic residues" evidence="1">
    <location>
        <begin position="25"/>
        <end position="36"/>
    </location>
</feature>
<dbReference type="GO" id="GO:0005096">
    <property type="term" value="F:GTPase activator activity"/>
    <property type="evidence" value="ECO:0007669"/>
    <property type="project" value="TreeGrafter"/>
</dbReference>
<evidence type="ECO:0000259" key="2">
    <source>
        <dbReference type="PROSITE" id="PS50086"/>
    </source>
</evidence>